<dbReference type="PANTHER" id="PTHR46415:SF2">
    <property type="entry name" value="BETA, PUTATIVE-RELATED"/>
    <property type="match status" value="1"/>
</dbReference>
<accession>A0A1X7VT41</accession>
<feature type="region of interest" description="Disordered" evidence="2">
    <location>
        <begin position="523"/>
        <end position="564"/>
    </location>
</feature>
<dbReference type="InterPro" id="IPR047181">
    <property type="entry name" value="DP13A/B"/>
</dbReference>
<evidence type="ECO:0000259" key="3">
    <source>
        <dbReference type="PROSITE" id="PS01179"/>
    </source>
</evidence>
<dbReference type="InterPro" id="IPR011993">
    <property type="entry name" value="PH-like_dom_sf"/>
</dbReference>
<feature type="compositionally biased region" description="Basic and acidic residues" evidence="2">
    <location>
        <begin position="541"/>
        <end position="553"/>
    </location>
</feature>
<dbReference type="EnsemblMetazoa" id="Aqu2.1.42583_001">
    <property type="protein sequence ID" value="Aqu2.1.42583_001"/>
    <property type="gene ID" value="Aqu2.1.42583"/>
</dbReference>
<dbReference type="GO" id="GO:0023052">
    <property type="term" value="P:signaling"/>
    <property type="evidence" value="ECO:0007669"/>
    <property type="project" value="TreeGrafter"/>
</dbReference>
<dbReference type="Pfam" id="PF00169">
    <property type="entry name" value="PH"/>
    <property type="match status" value="1"/>
</dbReference>
<dbReference type="InParanoid" id="A0A1X7VT41"/>
<comment type="subcellular location">
    <subcellularLocation>
        <location evidence="1">Early endosome membrane</location>
        <topology evidence="1">Peripheral membrane protein</topology>
    </subcellularLocation>
</comment>
<feature type="region of interest" description="Disordered" evidence="2">
    <location>
        <begin position="268"/>
        <end position="325"/>
    </location>
</feature>
<dbReference type="STRING" id="400682.A0A1X7VT41"/>
<protein>
    <recommendedName>
        <fullName evidence="6">PH domain-containing protein</fullName>
    </recommendedName>
</protein>
<evidence type="ECO:0000256" key="1">
    <source>
        <dbReference type="ARBA" id="ARBA00004220"/>
    </source>
</evidence>
<dbReference type="PANTHER" id="PTHR46415">
    <property type="entry name" value="ADAPTOR PROTEIN, PHOSPHOTYROSINE INTERACTION, PH DOMAIN AND LEUCINE ZIPPER-CONTAINING 2"/>
    <property type="match status" value="1"/>
</dbReference>
<feature type="compositionally biased region" description="Basic residues" evidence="2">
    <location>
        <begin position="302"/>
        <end position="311"/>
    </location>
</feature>
<dbReference type="InterPro" id="IPR006020">
    <property type="entry name" value="PTB/PI_dom"/>
</dbReference>
<proteinExistence type="predicted"/>
<sequence length="727" mass="81535">MPGGSSKKLDLNEALEDSPQTQALAGAMESSISSLRDFVSQLKDTCQTLHSQQLAYFKMGHEILTDEVGKFLTMLNVEIQKVRSEYEQLSKSQKSIAAYLEQQSAQICIPDPDPSDPFVEYQPANLQLQSKSGYLMYRQQGSKWERIYFYTKEHLLYWQHLNRAAEILLDLTAAGVDASSTDIDDRRYAFQIITVQQTQQGGGMRKALYFQAESAKSRDEWIATFINIVNAKRKQMQSEAVGNLLEIDTRERTDSDLVRIERERVKTFVQSHSSSTLPKYPSIPQSSPTKQLAPPPLPPRPHPQKQQKRARPPPPPPFGRGRKQSVQKLLEIADDTQAMDEAAVASGYRKSFTVRYLGSLEVDKNQGVRVVKETIRRIVAARALKNIMAAYYVNINITHRGISLTEIKSGQVNHVFKMKDISYCACHPDNNKLFGFIVREWDNGKYKFICYVFESDRSGKEVYQAIIDAIKYAVNMIMGNESISSTTEAPPLPPPTQEYYAAQDEGEYEDMTGFAIQSEYHARTSSGLFSPPPPPSPLTGEGEKWQGGRERGGMPKSQSTGSFRSSLETQLMNLPTETLTEDTEQDQQDMLMDFTTPQATPSFLQATPTESSVQEGYAIIDHTTPSNVLKNEATPIIQDETTPTIQVETTPTIQDGRPEDTPQSMPIYATVKKVATPPSTPIYETPTLPSEDTASMMTERHQIDDDFDALLDLERATESAQNATQLL</sequence>
<dbReference type="SUPFAM" id="SSF50729">
    <property type="entry name" value="PH domain-like"/>
    <property type="match status" value="2"/>
</dbReference>
<dbReference type="OrthoDB" id="10070851at2759"/>
<name>A0A1X7VT41_AMPQE</name>
<dbReference type="Gene3D" id="1.20.1270.60">
    <property type="entry name" value="Arfaptin homology (AH) domain/BAR domain"/>
    <property type="match status" value="2"/>
</dbReference>
<dbReference type="PROSITE" id="PS50003">
    <property type="entry name" value="PH_DOMAIN"/>
    <property type="match status" value="1"/>
</dbReference>
<reference evidence="5" key="1">
    <citation type="submission" date="2017-05" db="UniProtKB">
        <authorList>
            <consortium name="EnsemblMetazoa"/>
        </authorList>
    </citation>
    <scope>IDENTIFICATION</scope>
</reference>
<dbReference type="eggNOG" id="KOG0521">
    <property type="taxonomic scope" value="Eukaryota"/>
</dbReference>
<dbReference type="SMART" id="SM00462">
    <property type="entry name" value="PTB"/>
    <property type="match status" value="1"/>
</dbReference>
<feature type="domain" description="PID" evidence="3">
    <location>
        <begin position="351"/>
        <end position="478"/>
    </location>
</feature>
<feature type="domain" description="PH" evidence="4">
    <location>
        <begin position="128"/>
        <end position="230"/>
    </location>
</feature>
<evidence type="ECO:0000256" key="2">
    <source>
        <dbReference type="SAM" id="MobiDB-lite"/>
    </source>
</evidence>
<dbReference type="GO" id="GO:0031901">
    <property type="term" value="C:early endosome membrane"/>
    <property type="evidence" value="ECO:0007669"/>
    <property type="project" value="UniProtKB-SubCell"/>
</dbReference>
<dbReference type="Pfam" id="PF00640">
    <property type="entry name" value="PID"/>
    <property type="match status" value="1"/>
</dbReference>
<organism evidence="5">
    <name type="scientific">Amphimedon queenslandica</name>
    <name type="common">Sponge</name>
    <dbReference type="NCBI Taxonomy" id="400682"/>
    <lineage>
        <taxon>Eukaryota</taxon>
        <taxon>Metazoa</taxon>
        <taxon>Porifera</taxon>
        <taxon>Demospongiae</taxon>
        <taxon>Heteroscleromorpha</taxon>
        <taxon>Haplosclerida</taxon>
        <taxon>Niphatidae</taxon>
        <taxon>Amphimedon</taxon>
    </lineage>
</organism>
<dbReference type="PROSITE" id="PS01179">
    <property type="entry name" value="PID"/>
    <property type="match status" value="1"/>
</dbReference>
<dbReference type="SMART" id="SM00233">
    <property type="entry name" value="PH"/>
    <property type="match status" value="1"/>
</dbReference>
<feature type="compositionally biased region" description="Polar residues" evidence="2">
    <location>
        <begin position="268"/>
        <end position="287"/>
    </location>
</feature>
<evidence type="ECO:0008006" key="6">
    <source>
        <dbReference type="Google" id="ProtNLM"/>
    </source>
</evidence>
<evidence type="ECO:0000313" key="5">
    <source>
        <dbReference type="EnsemblMetazoa" id="Aqu2.1.42583_001"/>
    </source>
</evidence>
<dbReference type="InterPro" id="IPR027267">
    <property type="entry name" value="AH/BAR_dom_sf"/>
</dbReference>
<dbReference type="SUPFAM" id="SSF103657">
    <property type="entry name" value="BAR/IMD domain-like"/>
    <property type="match status" value="1"/>
</dbReference>
<dbReference type="InterPro" id="IPR001849">
    <property type="entry name" value="PH_domain"/>
</dbReference>
<dbReference type="Gene3D" id="2.30.29.30">
    <property type="entry name" value="Pleckstrin-homology domain (PH domain)/Phosphotyrosine-binding domain (PTB)"/>
    <property type="match status" value="2"/>
</dbReference>
<dbReference type="AlphaFoldDB" id="A0A1X7VT41"/>
<evidence type="ECO:0000259" key="4">
    <source>
        <dbReference type="PROSITE" id="PS50003"/>
    </source>
</evidence>
<dbReference type="eggNOG" id="KOG3775">
    <property type="taxonomic scope" value="Eukaryota"/>
</dbReference>